<dbReference type="AlphaFoldDB" id="A0A6G1C4E8"/>
<evidence type="ECO:0000256" key="1">
    <source>
        <dbReference type="SAM" id="MobiDB-lite"/>
    </source>
</evidence>
<reference evidence="2 3" key="1">
    <citation type="submission" date="2019-11" db="EMBL/GenBank/DDBJ databases">
        <title>Whole genome sequence of Oryza granulata.</title>
        <authorList>
            <person name="Li W."/>
        </authorList>
    </citation>
    <scope>NUCLEOTIDE SEQUENCE [LARGE SCALE GENOMIC DNA]</scope>
    <source>
        <strain evidence="3">cv. Menghai</strain>
        <tissue evidence="2">Leaf</tissue>
    </source>
</reference>
<feature type="compositionally biased region" description="Polar residues" evidence="1">
    <location>
        <begin position="30"/>
        <end position="39"/>
    </location>
</feature>
<accession>A0A6G1C4E8</accession>
<keyword evidence="3" id="KW-1185">Reference proteome</keyword>
<gene>
    <name evidence="2" type="ORF">E2562_004902</name>
</gene>
<proteinExistence type="predicted"/>
<feature type="compositionally biased region" description="Basic and acidic residues" evidence="1">
    <location>
        <begin position="1"/>
        <end position="21"/>
    </location>
</feature>
<evidence type="ECO:0000313" key="2">
    <source>
        <dbReference type="EMBL" id="KAF0894901.1"/>
    </source>
</evidence>
<dbReference type="EMBL" id="SPHZ02000010">
    <property type="protein sequence ID" value="KAF0894901.1"/>
    <property type="molecule type" value="Genomic_DNA"/>
</dbReference>
<evidence type="ECO:0000313" key="3">
    <source>
        <dbReference type="Proteomes" id="UP000479710"/>
    </source>
</evidence>
<comment type="caution">
    <text evidence="2">The sequence shown here is derived from an EMBL/GenBank/DDBJ whole genome shotgun (WGS) entry which is preliminary data.</text>
</comment>
<protein>
    <submittedName>
        <fullName evidence="2">Uncharacterized protein</fullName>
    </submittedName>
</protein>
<feature type="region of interest" description="Disordered" evidence="1">
    <location>
        <begin position="1"/>
        <end position="65"/>
    </location>
</feature>
<dbReference type="Proteomes" id="UP000479710">
    <property type="component" value="Unassembled WGS sequence"/>
</dbReference>
<organism evidence="2 3">
    <name type="scientific">Oryza meyeriana var. granulata</name>
    <dbReference type="NCBI Taxonomy" id="110450"/>
    <lineage>
        <taxon>Eukaryota</taxon>
        <taxon>Viridiplantae</taxon>
        <taxon>Streptophyta</taxon>
        <taxon>Embryophyta</taxon>
        <taxon>Tracheophyta</taxon>
        <taxon>Spermatophyta</taxon>
        <taxon>Magnoliopsida</taxon>
        <taxon>Liliopsida</taxon>
        <taxon>Poales</taxon>
        <taxon>Poaceae</taxon>
        <taxon>BOP clade</taxon>
        <taxon>Oryzoideae</taxon>
        <taxon>Oryzeae</taxon>
        <taxon>Oryzinae</taxon>
        <taxon>Oryza</taxon>
        <taxon>Oryza meyeriana</taxon>
    </lineage>
</organism>
<sequence>MVRDAPHRRFQEPKQLNEHLPSEPMASLHLPTTQPSSTLLPAGEHRVNPSLGLDSRCFRPPRFPP</sequence>
<name>A0A6G1C4E8_9ORYZ</name>